<evidence type="ECO:0000313" key="2">
    <source>
        <dbReference type="Proteomes" id="UP000030645"/>
    </source>
</evidence>
<proteinExistence type="predicted"/>
<sequence length="61" mass="6745">MSVNEAENLDRLHKLGLFKVDKGMSKEDLGNEKLLLTISFKGYHKLALQRNAISGSAGSRN</sequence>
<organism evidence="1 2">
    <name type="scientific">Morus notabilis</name>
    <dbReference type="NCBI Taxonomy" id="981085"/>
    <lineage>
        <taxon>Eukaryota</taxon>
        <taxon>Viridiplantae</taxon>
        <taxon>Streptophyta</taxon>
        <taxon>Embryophyta</taxon>
        <taxon>Tracheophyta</taxon>
        <taxon>Spermatophyta</taxon>
        <taxon>Magnoliopsida</taxon>
        <taxon>eudicotyledons</taxon>
        <taxon>Gunneridae</taxon>
        <taxon>Pentapetalae</taxon>
        <taxon>rosids</taxon>
        <taxon>fabids</taxon>
        <taxon>Rosales</taxon>
        <taxon>Moraceae</taxon>
        <taxon>Moreae</taxon>
        <taxon>Morus</taxon>
    </lineage>
</organism>
<reference evidence="2" key="1">
    <citation type="submission" date="2013-01" db="EMBL/GenBank/DDBJ databases">
        <title>Draft Genome Sequence of a Mulberry Tree, Morus notabilis C.K. Schneid.</title>
        <authorList>
            <person name="He N."/>
            <person name="Zhao S."/>
        </authorList>
    </citation>
    <scope>NUCLEOTIDE SEQUENCE</scope>
</reference>
<dbReference type="Proteomes" id="UP000030645">
    <property type="component" value="Unassembled WGS sequence"/>
</dbReference>
<name>W9RV80_9ROSA</name>
<dbReference type="EMBL" id="KE345702">
    <property type="protein sequence ID" value="EXC11722.1"/>
    <property type="molecule type" value="Genomic_DNA"/>
</dbReference>
<evidence type="ECO:0000313" key="1">
    <source>
        <dbReference type="EMBL" id="EXC11722.1"/>
    </source>
</evidence>
<keyword evidence="2" id="KW-1185">Reference proteome</keyword>
<dbReference type="AlphaFoldDB" id="W9RV80"/>
<protein>
    <submittedName>
        <fullName evidence="1">Uncharacterized protein</fullName>
    </submittedName>
</protein>
<gene>
    <name evidence="1" type="ORF">L484_020774</name>
</gene>
<accession>W9RV80</accession>